<reference evidence="2" key="1">
    <citation type="submission" date="2022-06" db="EMBL/GenBank/DDBJ databases">
        <title>Complete genome sequences of two strains of the flax pathogen Septoria linicola.</title>
        <authorList>
            <person name="Lapalu N."/>
            <person name="Simon A."/>
            <person name="Demenou B."/>
            <person name="Paumier D."/>
            <person name="Guillot M.-P."/>
            <person name="Gout L."/>
            <person name="Valade R."/>
        </authorList>
    </citation>
    <scope>NUCLEOTIDE SEQUENCE</scope>
    <source>
        <strain evidence="2">SE15195</strain>
    </source>
</reference>
<keyword evidence="1" id="KW-0732">Signal</keyword>
<dbReference type="EMBL" id="CP099423">
    <property type="protein sequence ID" value="USW54153.1"/>
    <property type="molecule type" value="Genomic_DNA"/>
</dbReference>
<evidence type="ECO:0000313" key="3">
    <source>
        <dbReference type="Proteomes" id="UP001056384"/>
    </source>
</evidence>
<protein>
    <submittedName>
        <fullName evidence="2">Uncharacterized protein</fullName>
    </submittedName>
</protein>
<evidence type="ECO:0000256" key="1">
    <source>
        <dbReference type="SAM" id="SignalP"/>
    </source>
</evidence>
<sequence length="78" mass="8291">MQLSTILGAVLFASSGLAVNIYNCGVTNMLAGNIKYSNCSPAAKVACKTGCQARCGFDLRLWDASYRRGDGNCDCWCA</sequence>
<organism evidence="2 3">
    <name type="scientific">Septoria linicola</name>
    <dbReference type="NCBI Taxonomy" id="215465"/>
    <lineage>
        <taxon>Eukaryota</taxon>
        <taxon>Fungi</taxon>
        <taxon>Dikarya</taxon>
        <taxon>Ascomycota</taxon>
        <taxon>Pezizomycotina</taxon>
        <taxon>Dothideomycetes</taxon>
        <taxon>Dothideomycetidae</taxon>
        <taxon>Mycosphaerellales</taxon>
        <taxon>Mycosphaerellaceae</taxon>
        <taxon>Septoria</taxon>
    </lineage>
</organism>
<feature type="signal peptide" evidence="1">
    <location>
        <begin position="1"/>
        <end position="18"/>
    </location>
</feature>
<feature type="chain" id="PRO_5040283654" evidence="1">
    <location>
        <begin position="19"/>
        <end position="78"/>
    </location>
</feature>
<accession>A0A9Q9EM72</accession>
<dbReference type="AlphaFoldDB" id="A0A9Q9EM72"/>
<evidence type="ECO:0000313" key="2">
    <source>
        <dbReference type="EMBL" id="USW54153.1"/>
    </source>
</evidence>
<gene>
    <name evidence="2" type="ORF">Slin15195_G074720</name>
</gene>
<keyword evidence="3" id="KW-1185">Reference proteome</keyword>
<proteinExistence type="predicted"/>
<dbReference type="Proteomes" id="UP001056384">
    <property type="component" value="Chromosome 6"/>
</dbReference>
<name>A0A9Q9EM72_9PEZI</name>